<organism evidence="1 2">
    <name type="scientific">Candidatus Egerieousia excrementavium</name>
    <dbReference type="NCBI Taxonomy" id="2840778"/>
    <lineage>
        <taxon>Bacteria</taxon>
        <taxon>Pseudomonadati</taxon>
        <taxon>Bacteroidota</taxon>
        <taxon>Bacteroidia</taxon>
        <taxon>Bacteroidales</taxon>
        <taxon>Candidatus Egerieousia</taxon>
    </lineage>
</organism>
<evidence type="ECO:0000313" key="2">
    <source>
        <dbReference type="Proteomes" id="UP000823635"/>
    </source>
</evidence>
<reference evidence="1" key="2">
    <citation type="journal article" date="2021" name="PeerJ">
        <title>Extensive microbial diversity within the chicken gut microbiome revealed by metagenomics and culture.</title>
        <authorList>
            <person name="Gilroy R."/>
            <person name="Ravi A."/>
            <person name="Getino M."/>
            <person name="Pursley I."/>
            <person name="Horton D.L."/>
            <person name="Alikhan N.F."/>
            <person name="Baker D."/>
            <person name="Gharbi K."/>
            <person name="Hall N."/>
            <person name="Watson M."/>
            <person name="Adriaenssens E.M."/>
            <person name="Foster-Nyarko E."/>
            <person name="Jarju S."/>
            <person name="Secka A."/>
            <person name="Antonio M."/>
            <person name="Oren A."/>
            <person name="Chaudhuri R.R."/>
            <person name="La Ragione R."/>
            <person name="Hildebrand F."/>
            <person name="Pallen M.J."/>
        </authorList>
    </citation>
    <scope>NUCLEOTIDE SEQUENCE</scope>
    <source>
        <strain evidence="1">15467</strain>
    </source>
</reference>
<reference evidence="1" key="1">
    <citation type="submission" date="2020-10" db="EMBL/GenBank/DDBJ databases">
        <authorList>
            <person name="Gilroy R."/>
        </authorList>
    </citation>
    <scope>NUCLEOTIDE SEQUENCE</scope>
    <source>
        <strain evidence="1">15467</strain>
    </source>
</reference>
<name>A0A9D9GYC1_9BACT</name>
<dbReference type="Proteomes" id="UP000823635">
    <property type="component" value="Unassembled WGS sequence"/>
</dbReference>
<proteinExistence type="predicted"/>
<dbReference type="AlphaFoldDB" id="A0A9D9GYC1"/>
<sequence>YGKRFIDRDSFPEKNLMQTALKFHRVPGGGLENTATKEIVYKNDYTVSQ</sequence>
<protein>
    <submittedName>
        <fullName evidence="1">Uncharacterized protein</fullName>
    </submittedName>
</protein>
<accession>A0A9D9GYC1</accession>
<dbReference type="EMBL" id="JADINB010000142">
    <property type="protein sequence ID" value="MBO8429576.1"/>
    <property type="molecule type" value="Genomic_DNA"/>
</dbReference>
<evidence type="ECO:0000313" key="1">
    <source>
        <dbReference type="EMBL" id="MBO8429576.1"/>
    </source>
</evidence>
<feature type="non-terminal residue" evidence="1">
    <location>
        <position position="1"/>
    </location>
</feature>
<comment type="caution">
    <text evidence="1">The sequence shown here is derived from an EMBL/GenBank/DDBJ whole genome shotgun (WGS) entry which is preliminary data.</text>
</comment>
<gene>
    <name evidence="1" type="ORF">IAC68_06580</name>
</gene>